<dbReference type="RefSeq" id="WP_349245254.1">
    <property type="nucleotide sequence ID" value="NZ_JASCXX010000014.1"/>
</dbReference>
<dbReference type="InterPro" id="IPR036390">
    <property type="entry name" value="WH_DNA-bd_sf"/>
</dbReference>
<dbReference type="InterPro" id="IPR036388">
    <property type="entry name" value="WH-like_DNA-bd_sf"/>
</dbReference>
<dbReference type="Proteomes" id="UP001431776">
    <property type="component" value="Unassembled WGS sequence"/>
</dbReference>
<dbReference type="PANTHER" id="PTHR42756:SF1">
    <property type="entry name" value="TRANSCRIPTIONAL REPRESSOR OF EMRAB OPERON"/>
    <property type="match status" value="1"/>
</dbReference>
<feature type="domain" description="HTH marR-type" evidence="4">
    <location>
        <begin position="2"/>
        <end position="134"/>
    </location>
</feature>
<dbReference type="InterPro" id="IPR000835">
    <property type="entry name" value="HTH_MarR-typ"/>
</dbReference>
<keyword evidence="6" id="KW-1185">Reference proteome</keyword>
<keyword evidence="2" id="KW-0238">DNA-binding</keyword>
<accession>A0AAW6TYY2</accession>
<dbReference type="GO" id="GO:0003677">
    <property type="term" value="F:DNA binding"/>
    <property type="evidence" value="ECO:0007669"/>
    <property type="project" value="UniProtKB-KW"/>
</dbReference>
<keyword evidence="1" id="KW-0805">Transcription regulation</keyword>
<gene>
    <name evidence="5" type="ORF">QJ522_12375</name>
</gene>
<keyword evidence="3" id="KW-0804">Transcription</keyword>
<sequence length="136" mass="15389">MSRRFFELILAIKRKCQCNEEQIRKELGLTAAQLGALIVLDDRTEVAGCEFARRMGLSASRGSRVLNSLVAAGYVATHVRAEDRRTIQVTLTDKGRRMKGRIADRMTDCESRICDRLDHSDLRQVRAALERLEAVL</sequence>
<evidence type="ECO:0000256" key="1">
    <source>
        <dbReference type="ARBA" id="ARBA00023015"/>
    </source>
</evidence>
<name>A0AAW6TYY2_9BACT</name>
<proteinExistence type="predicted"/>
<dbReference type="Pfam" id="PF12802">
    <property type="entry name" value="MarR_2"/>
    <property type="match status" value="1"/>
</dbReference>
<reference evidence="5" key="1">
    <citation type="submission" date="2023-05" db="EMBL/GenBank/DDBJ databases">
        <title>Anaerotaeda fermentans gen. nov., sp. nov., a novel anaerobic planctomycete of the new family within the order Sedimentisphaerales isolated from Taman Peninsula, Russia.</title>
        <authorList>
            <person name="Khomyakova M.A."/>
            <person name="Merkel A.Y."/>
            <person name="Slobodkin A.I."/>
        </authorList>
    </citation>
    <scope>NUCLEOTIDE SEQUENCE</scope>
    <source>
        <strain evidence="5">M17dextr</strain>
    </source>
</reference>
<dbReference type="PROSITE" id="PS50995">
    <property type="entry name" value="HTH_MARR_2"/>
    <property type="match status" value="1"/>
</dbReference>
<dbReference type="SMART" id="SM00347">
    <property type="entry name" value="HTH_MARR"/>
    <property type="match status" value="1"/>
</dbReference>
<evidence type="ECO:0000256" key="3">
    <source>
        <dbReference type="ARBA" id="ARBA00023163"/>
    </source>
</evidence>
<evidence type="ECO:0000313" key="6">
    <source>
        <dbReference type="Proteomes" id="UP001431776"/>
    </source>
</evidence>
<evidence type="ECO:0000313" key="5">
    <source>
        <dbReference type="EMBL" id="MDI6449845.1"/>
    </source>
</evidence>
<evidence type="ECO:0000259" key="4">
    <source>
        <dbReference type="PROSITE" id="PS50995"/>
    </source>
</evidence>
<dbReference type="AlphaFoldDB" id="A0AAW6TYY2"/>
<organism evidence="5 6">
    <name type="scientific">Anaerobaca lacustris</name>
    <dbReference type="NCBI Taxonomy" id="3044600"/>
    <lineage>
        <taxon>Bacteria</taxon>
        <taxon>Pseudomonadati</taxon>
        <taxon>Planctomycetota</taxon>
        <taxon>Phycisphaerae</taxon>
        <taxon>Sedimentisphaerales</taxon>
        <taxon>Anaerobacaceae</taxon>
        <taxon>Anaerobaca</taxon>
    </lineage>
</organism>
<dbReference type="SUPFAM" id="SSF46785">
    <property type="entry name" value="Winged helix' DNA-binding domain"/>
    <property type="match status" value="1"/>
</dbReference>
<comment type="caution">
    <text evidence="5">The sequence shown here is derived from an EMBL/GenBank/DDBJ whole genome shotgun (WGS) entry which is preliminary data.</text>
</comment>
<evidence type="ECO:0000256" key="2">
    <source>
        <dbReference type="ARBA" id="ARBA00023125"/>
    </source>
</evidence>
<protein>
    <submittedName>
        <fullName evidence="5">MarR family transcriptional regulator</fullName>
    </submittedName>
</protein>
<dbReference type="EMBL" id="JASCXX010000014">
    <property type="protein sequence ID" value="MDI6449845.1"/>
    <property type="molecule type" value="Genomic_DNA"/>
</dbReference>
<dbReference type="Gene3D" id="1.10.10.10">
    <property type="entry name" value="Winged helix-like DNA-binding domain superfamily/Winged helix DNA-binding domain"/>
    <property type="match status" value="1"/>
</dbReference>
<dbReference type="PANTHER" id="PTHR42756">
    <property type="entry name" value="TRANSCRIPTIONAL REGULATOR, MARR"/>
    <property type="match status" value="1"/>
</dbReference>
<dbReference type="GO" id="GO:0003700">
    <property type="term" value="F:DNA-binding transcription factor activity"/>
    <property type="evidence" value="ECO:0007669"/>
    <property type="project" value="InterPro"/>
</dbReference>